<keyword evidence="6" id="KW-1185">Reference proteome</keyword>
<evidence type="ECO:0000256" key="3">
    <source>
        <dbReference type="ARBA" id="ARBA00022840"/>
    </source>
</evidence>
<dbReference type="RefSeq" id="WP_066542208.1">
    <property type="nucleotide sequence ID" value="NZ_MASJ01000001.1"/>
</dbReference>
<dbReference type="InterPro" id="IPR003593">
    <property type="entry name" value="AAA+_ATPase"/>
</dbReference>
<dbReference type="Gene3D" id="3.40.50.300">
    <property type="entry name" value="P-loop containing nucleotide triphosphate hydrolases"/>
    <property type="match status" value="3"/>
</dbReference>
<dbReference type="GO" id="GO:0016887">
    <property type="term" value="F:ATP hydrolysis activity"/>
    <property type="evidence" value="ECO:0007669"/>
    <property type="project" value="InterPro"/>
</dbReference>
<feature type="domain" description="ABC transporter" evidence="4">
    <location>
        <begin position="4"/>
        <end position="197"/>
    </location>
</feature>
<dbReference type="STRING" id="33978.A6M13_00785"/>
<dbReference type="OrthoDB" id="9760950at2"/>
<gene>
    <name evidence="5" type="ORF">A6M13_00785</name>
</gene>
<feature type="domain" description="ABC transporter" evidence="4">
    <location>
        <begin position="289"/>
        <end position="501"/>
    </location>
</feature>
<protein>
    <recommendedName>
        <fullName evidence="4">ABC transporter domain-containing protein</fullName>
    </recommendedName>
</protein>
<comment type="caution">
    <text evidence="5">The sequence shown here is derived from an EMBL/GenBank/DDBJ whole genome shotgun (WGS) entry which is preliminary data.</text>
</comment>
<keyword evidence="1" id="KW-0677">Repeat</keyword>
<dbReference type="EMBL" id="MASJ01000001">
    <property type="protein sequence ID" value="OCS88413.1"/>
    <property type="molecule type" value="Genomic_DNA"/>
</dbReference>
<dbReference type="PANTHER" id="PTHR19211">
    <property type="entry name" value="ATP-BINDING TRANSPORT PROTEIN-RELATED"/>
    <property type="match status" value="1"/>
</dbReference>
<dbReference type="CDD" id="cd03221">
    <property type="entry name" value="ABCF_EF-3"/>
    <property type="match status" value="2"/>
</dbReference>
<dbReference type="Pfam" id="PF00005">
    <property type="entry name" value="ABC_tran"/>
    <property type="match status" value="2"/>
</dbReference>
<sequence length="538" mass="61971">MEWMKANDVAFSYDEEALLQHVSVSIQAGEVIGIIGKNGAGKSTLLSLLTGALQPTAGQIQWFQKQSVTEVAQEVAHVETTVYTSMHRKWHVPDIAYSAMSGGQQLKYRLVNGFLTQASLLLLDEPTNHLDEVSLKRLVKEIRLYNKGSVIIVSHDRYFLDEVATKIWALEDGTVYEQIGNYSHYEQVRRKRRETQQRAYHKQQQKKQRIEQEIAQLTGWSNSAHRDSTKQEGAKEYYRLSAKRMDAQIKSKRRRLEKELATSEVTAVVPEHRVHFELRHTEQGGKRLFTWQDVSKKYNDKTILTNITGHILHGQRIALTGMNGAGKSTFLRLLLQQEEPTSGEVWRSPSVTVGYLSQQVFDLDDTQTPAQLFQQQTFEARGMVQTFMHQLGFHAVQWQSPISKMSMGERVKLKLMHYIVAGTDCLVLDEPTNHLDLPSREQFEETLNQYRGTIIVVSHDRYFREKVTTEAWEIRQRTIHYPTAAPQETSQARQLALETELQYILGKLSVISRNDVQYDVLDQKFQEITQQLKQLRAK</sequence>
<dbReference type="InterPro" id="IPR003439">
    <property type="entry name" value="ABC_transporter-like_ATP-bd"/>
</dbReference>
<keyword evidence="2" id="KW-0547">Nucleotide-binding</keyword>
<dbReference type="InterPro" id="IPR027417">
    <property type="entry name" value="P-loop_NTPase"/>
</dbReference>
<evidence type="ECO:0000256" key="1">
    <source>
        <dbReference type="ARBA" id="ARBA00022737"/>
    </source>
</evidence>
<evidence type="ECO:0000256" key="2">
    <source>
        <dbReference type="ARBA" id="ARBA00022741"/>
    </source>
</evidence>
<dbReference type="SMART" id="SM00382">
    <property type="entry name" value="AAA"/>
    <property type="match status" value="2"/>
</dbReference>
<dbReference type="AlphaFoldDB" id="A0A1C0YMQ1"/>
<name>A0A1C0YMQ1_9BACL</name>
<keyword evidence="3" id="KW-0067">ATP-binding</keyword>
<evidence type="ECO:0000313" key="6">
    <source>
        <dbReference type="Proteomes" id="UP000093199"/>
    </source>
</evidence>
<dbReference type="NCBIfam" id="NF000355">
    <property type="entry name" value="ribo_prot_ABC_F"/>
    <property type="match status" value="1"/>
</dbReference>
<accession>A0A1C0YMQ1</accession>
<dbReference type="PANTHER" id="PTHR19211:SF100">
    <property type="entry name" value="RIBOSOME PROTECTION PROTEIN VMLR"/>
    <property type="match status" value="1"/>
</dbReference>
<reference evidence="5 6" key="1">
    <citation type="submission" date="2016-07" db="EMBL/GenBank/DDBJ databases">
        <title>Caryophanon tenue genome sequencing.</title>
        <authorList>
            <person name="Verma A."/>
            <person name="Pal Y."/>
            <person name="Krishnamurthi S."/>
        </authorList>
    </citation>
    <scope>NUCLEOTIDE SEQUENCE [LARGE SCALE GENOMIC DNA]</scope>
    <source>
        <strain evidence="5 6">DSM 14152</strain>
    </source>
</reference>
<evidence type="ECO:0000313" key="5">
    <source>
        <dbReference type="EMBL" id="OCS88413.1"/>
    </source>
</evidence>
<dbReference type="SUPFAM" id="SSF52540">
    <property type="entry name" value="P-loop containing nucleoside triphosphate hydrolases"/>
    <property type="match status" value="2"/>
</dbReference>
<dbReference type="PROSITE" id="PS50893">
    <property type="entry name" value="ABC_TRANSPORTER_2"/>
    <property type="match status" value="2"/>
</dbReference>
<dbReference type="GO" id="GO:0005524">
    <property type="term" value="F:ATP binding"/>
    <property type="evidence" value="ECO:0007669"/>
    <property type="project" value="UniProtKB-KW"/>
</dbReference>
<dbReference type="InterPro" id="IPR050611">
    <property type="entry name" value="ABCF"/>
</dbReference>
<evidence type="ECO:0000259" key="4">
    <source>
        <dbReference type="PROSITE" id="PS50893"/>
    </source>
</evidence>
<dbReference type="Proteomes" id="UP000093199">
    <property type="component" value="Unassembled WGS sequence"/>
</dbReference>
<proteinExistence type="predicted"/>
<organism evidence="5 6">
    <name type="scientific">Caryophanon tenue</name>
    <dbReference type="NCBI Taxonomy" id="33978"/>
    <lineage>
        <taxon>Bacteria</taxon>
        <taxon>Bacillati</taxon>
        <taxon>Bacillota</taxon>
        <taxon>Bacilli</taxon>
        <taxon>Bacillales</taxon>
        <taxon>Caryophanaceae</taxon>
        <taxon>Caryophanon</taxon>
    </lineage>
</organism>